<comment type="caution">
    <text evidence="2">The sequence shown here is derived from an EMBL/GenBank/DDBJ whole genome shotgun (WGS) entry which is preliminary data.</text>
</comment>
<organism evidence="2 3">
    <name type="scientific">Actinacidiphila bryophytorum</name>
    <dbReference type="NCBI Taxonomy" id="1436133"/>
    <lineage>
        <taxon>Bacteria</taxon>
        <taxon>Bacillati</taxon>
        <taxon>Actinomycetota</taxon>
        <taxon>Actinomycetes</taxon>
        <taxon>Kitasatosporales</taxon>
        <taxon>Streptomycetaceae</taxon>
        <taxon>Actinacidiphila</taxon>
    </lineage>
</organism>
<sequence length="91" mass="11282">MGLQRHRQRRRPLRHPYQDRRRLARLHLDRRHRRHQRRRQGRPGGQGLRRAALVLQGHRQRDRSLRDAQDRRRRRMEHLQHIAVTPGVPVR</sequence>
<feature type="compositionally biased region" description="Basic residues" evidence="1">
    <location>
        <begin position="1"/>
        <end position="14"/>
    </location>
</feature>
<proteinExistence type="predicted"/>
<dbReference type="Proteomes" id="UP001153328">
    <property type="component" value="Unassembled WGS sequence"/>
</dbReference>
<feature type="compositionally biased region" description="Basic residues" evidence="1">
    <location>
        <begin position="22"/>
        <end position="41"/>
    </location>
</feature>
<name>A0A9W4E9Y7_9ACTN</name>
<evidence type="ECO:0000313" key="2">
    <source>
        <dbReference type="EMBL" id="CAG7632143.1"/>
    </source>
</evidence>
<accession>A0A9W4E9Y7</accession>
<reference evidence="2" key="1">
    <citation type="submission" date="2021-06" db="EMBL/GenBank/DDBJ databases">
        <authorList>
            <person name="Arsene-Ploetze F."/>
        </authorList>
    </citation>
    <scope>NUCLEOTIDE SEQUENCE</scope>
    <source>
        <strain evidence="2">SBRY1</strain>
    </source>
</reference>
<feature type="region of interest" description="Disordered" evidence="1">
    <location>
        <begin position="1"/>
        <end position="78"/>
    </location>
</feature>
<evidence type="ECO:0000313" key="3">
    <source>
        <dbReference type="Proteomes" id="UP001153328"/>
    </source>
</evidence>
<dbReference type="EMBL" id="CAJVAX010000012">
    <property type="protein sequence ID" value="CAG7632143.1"/>
    <property type="molecule type" value="Genomic_DNA"/>
</dbReference>
<gene>
    <name evidence="2" type="ORF">SBRY_20846</name>
</gene>
<dbReference type="AlphaFoldDB" id="A0A9W4E9Y7"/>
<protein>
    <submittedName>
        <fullName evidence="2">Uncharacterized protein</fullName>
    </submittedName>
</protein>
<keyword evidence="3" id="KW-1185">Reference proteome</keyword>
<evidence type="ECO:0000256" key="1">
    <source>
        <dbReference type="SAM" id="MobiDB-lite"/>
    </source>
</evidence>